<dbReference type="GO" id="GO:0090694">
    <property type="term" value="C:Scc2-Scc4 cohesin loading complex"/>
    <property type="evidence" value="ECO:0007669"/>
    <property type="project" value="TreeGrafter"/>
</dbReference>
<reference evidence="3" key="1">
    <citation type="submission" date="2013-09" db="EMBL/GenBank/DDBJ databases">
        <title>The Genome Sequence of Anopheles maculatus species B.</title>
        <authorList>
            <consortium name="The Broad Institute Genomics Platform"/>
            <person name="Neafsey D.E."/>
            <person name="Besansky N."/>
            <person name="Howell P."/>
            <person name="Walton C."/>
            <person name="Young S.K."/>
            <person name="Zeng Q."/>
            <person name="Gargeya S."/>
            <person name="Fitzgerald M."/>
            <person name="Haas B."/>
            <person name="Abouelleil A."/>
            <person name="Allen A.W."/>
            <person name="Alvarado L."/>
            <person name="Arachchi H.M."/>
            <person name="Berlin A.M."/>
            <person name="Chapman S.B."/>
            <person name="Gainer-Dewar J."/>
            <person name="Goldberg J."/>
            <person name="Griggs A."/>
            <person name="Gujja S."/>
            <person name="Hansen M."/>
            <person name="Howarth C."/>
            <person name="Imamovic A."/>
            <person name="Ireland A."/>
            <person name="Larimer J."/>
            <person name="McCowan C."/>
            <person name="Murphy C."/>
            <person name="Pearson M."/>
            <person name="Poon T.W."/>
            <person name="Priest M."/>
            <person name="Roberts A."/>
            <person name="Saif S."/>
            <person name="Shea T."/>
            <person name="Sisk P."/>
            <person name="Sykes S."/>
            <person name="Wortman J."/>
            <person name="Nusbaum C."/>
            <person name="Birren B."/>
        </authorList>
    </citation>
    <scope>NUCLEOTIDE SEQUENCE [LARGE SCALE GENOMIC DNA]</scope>
    <source>
        <strain evidence="3">maculatus3</strain>
    </source>
</reference>
<dbReference type="InterPro" id="IPR033031">
    <property type="entry name" value="Scc2/Nipped-B"/>
</dbReference>
<dbReference type="GO" id="GO:0003682">
    <property type="term" value="F:chromatin binding"/>
    <property type="evidence" value="ECO:0007669"/>
    <property type="project" value="TreeGrafter"/>
</dbReference>
<dbReference type="PANTHER" id="PTHR21704:SF18">
    <property type="entry name" value="NIPPED-B-LIKE PROTEIN"/>
    <property type="match status" value="1"/>
</dbReference>
<dbReference type="GO" id="GO:0140588">
    <property type="term" value="P:chromatin looping"/>
    <property type="evidence" value="ECO:0007669"/>
    <property type="project" value="InterPro"/>
</dbReference>
<feature type="region of interest" description="Disordered" evidence="1">
    <location>
        <begin position="77"/>
        <end position="104"/>
    </location>
</feature>
<protein>
    <submittedName>
        <fullName evidence="2">Uncharacterized protein</fullName>
    </submittedName>
</protein>
<dbReference type="Proteomes" id="UP000075901">
    <property type="component" value="Unassembled WGS sequence"/>
</dbReference>
<reference evidence="2" key="2">
    <citation type="submission" date="2020-05" db="UniProtKB">
        <authorList>
            <consortium name="EnsemblMetazoa"/>
        </authorList>
    </citation>
    <scope>IDENTIFICATION</scope>
    <source>
        <strain evidence="2">maculatus3</strain>
    </source>
</reference>
<dbReference type="EnsemblMetazoa" id="AMAM007694-RA">
    <property type="protein sequence ID" value="AMAM007694-PA"/>
    <property type="gene ID" value="AMAM007694"/>
</dbReference>
<evidence type="ECO:0000313" key="3">
    <source>
        <dbReference type="Proteomes" id="UP000075901"/>
    </source>
</evidence>
<dbReference type="GO" id="GO:0034087">
    <property type="term" value="P:establishment of mitotic sister chromatid cohesion"/>
    <property type="evidence" value="ECO:0007669"/>
    <property type="project" value="TreeGrafter"/>
</dbReference>
<dbReference type="GO" id="GO:0010468">
    <property type="term" value="P:regulation of gene expression"/>
    <property type="evidence" value="ECO:0007669"/>
    <property type="project" value="InterPro"/>
</dbReference>
<evidence type="ECO:0000313" key="2">
    <source>
        <dbReference type="EnsemblMetazoa" id="AMAM007694-PA"/>
    </source>
</evidence>
<dbReference type="GO" id="GO:0061775">
    <property type="term" value="F:cohesin loader activity"/>
    <property type="evidence" value="ECO:0007669"/>
    <property type="project" value="InterPro"/>
</dbReference>
<dbReference type="VEuPathDB" id="VectorBase:AMAM007694"/>
<dbReference type="AlphaFoldDB" id="A0A182SIY0"/>
<dbReference type="PANTHER" id="PTHR21704">
    <property type="entry name" value="NIPPED-B-LIKE PROTEIN DELANGIN SCC2-RELATED"/>
    <property type="match status" value="1"/>
</dbReference>
<evidence type="ECO:0000256" key="1">
    <source>
        <dbReference type="SAM" id="MobiDB-lite"/>
    </source>
</evidence>
<sequence>MSDRDVPSVPITTLAGLTSLSDLLSELPISDSLSVSGSLNRSLLFHPRVAEEANNLLATRDDALTAQLVTAIEQTNSDSIELKDQYPQPAAPANGGAPLDGPSLLQAIHASRPNVFKSPYNPQIHQMFSSAVALGAGNQQQQLVAQQQKISK</sequence>
<organism evidence="2 3">
    <name type="scientific">Anopheles maculatus</name>
    <dbReference type="NCBI Taxonomy" id="74869"/>
    <lineage>
        <taxon>Eukaryota</taxon>
        <taxon>Metazoa</taxon>
        <taxon>Ecdysozoa</taxon>
        <taxon>Arthropoda</taxon>
        <taxon>Hexapoda</taxon>
        <taxon>Insecta</taxon>
        <taxon>Pterygota</taxon>
        <taxon>Neoptera</taxon>
        <taxon>Endopterygota</taxon>
        <taxon>Diptera</taxon>
        <taxon>Nematocera</taxon>
        <taxon>Culicoidea</taxon>
        <taxon>Culicidae</taxon>
        <taxon>Anophelinae</taxon>
        <taxon>Anopheles</taxon>
        <taxon>Anopheles maculatus group</taxon>
    </lineage>
</organism>
<accession>A0A182SIY0</accession>
<name>A0A182SIY0_9DIPT</name>
<feature type="compositionally biased region" description="Low complexity" evidence="1">
    <location>
        <begin position="87"/>
        <end position="102"/>
    </location>
</feature>
<dbReference type="GO" id="GO:1990414">
    <property type="term" value="P:replication-born double-strand break repair via sister chromatid exchange"/>
    <property type="evidence" value="ECO:0007669"/>
    <property type="project" value="TreeGrafter"/>
</dbReference>
<keyword evidence="3" id="KW-1185">Reference proteome</keyword>
<dbReference type="GO" id="GO:0071169">
    <property type="term" value="P:establishment of protein localization to chromatin"/>
    <property type="evidence" value="ECO:0007669"/>
    <property type="project" value="TreeGrafter"/>
</dbReference>
<proteinExistence type="predicted"/>